<keyword evidence="6 8" id="KW-1133">Transmembrane helix</keyword>
<feature type="transmembrane region" description="Helical" evidence="8">
    <location>
        <begin position="153"/>
        <end position="170"/>
    </location>
</feature>
<protein>
    <submittedName>
        <fullName evidence="9">Predicted PurR-regulated permease PerM</fullName>
    </submittedName>
</protein>
<accession>A0A1G5CGX1</accession>
<dbReference type="OrthoDB" id="9793390at2"/>
<evidence type="ECO:0000256" key="6">
    <source>
        <dbReference type="ARBA" id="ARBA00022989"/>
    </source>
</evidence>
<evidence type="ECO:0000256" key="3">
    <source>
        <dbReference type="ARBA" id="ARBA00022448"/>
    </source>
</evidence>
<feature type="transmembrane region" description="Helical" evidence="8">
    <location>
        <begin position="63"/>
        <end position="84"/>
    </location>
</feature>
<dbReference type="GO" id="GO:0005886">
    <property type="term" value="C:plasma membrane"/>
    <property type="evidence" value="ECO:0007669"/>
    <property type="project" value="UniProtKB-SubCell"/>
</dbReference>
<dbReference type="RefSeq" id="WP_091140787.1">
    <property type="nucleotide sequence ID" value="NZ_FMVF01000003.1"/>
</dbReference>
<comment type="subcellular location">
    <subcellularLocation>
        <location evidence="1">Cell membrane</location>
        <topology evidence="1">Multi-pass membrane protein</topology>
    </subcellularLocation>
</comment>
<evidence type="ECO:0000256" key="8">
    <source>
        <dbReference type="SAM" id="Phobius"/>
    </source>
</evidence>
<evidence type="ECO:0000313" key="10">
    <source>
        <dbReference type="Proteomes" id="UP000199354"/>
    </source>
</evidence>
<feature type="transmembrane region" description="Helical" evidence="8">
    <location>
        <begin position="7"/>
        <end position="27"/>
    </location>
</feature>
<feature type="transmembrane region" description="Helical" evidence="8">
    <location>
        <begin position="204"/>
        <end position="226"/>
    </location>
</feature>
<dbReference type="PANTHER" id="PTHR21716:SF53">
    <property type="entry name" value="PERMEASE PERM-RELATED"/>
    <property type="match status" value="1"/>
</dbReference>
<evidence type="ECO:0000313" key="9">
    <source>
        <dbReference type="EMBL" id="SCY01739.1"/>
    </source>
</evidence>
<evidence type="ECO:0000256" key="2">
    <source>
        <dbReference type="ARBA" id="ARBA00009773"/>
    </source>
</evidence>
<dbReference type="PANTHER" id="PTHR21716">
    <property type="entry name" value="TRANSMEMBRANE PROTEIN"/>
    <property type="match status" value="1"/>
</dbReference>
<dbReference type="Pfam" id="PF01594">
    <property type="entry name" value="AI-2E_transport"/>
    <property type="match status" value="1"/>
</dbReference>
<dbReference type="InterPro" id="IPR002549">
    <property type="entry name" value="AI-2E-like"/>
</dbReference>
<dbReference type="GO" id="GO:0055085">
    <property type="term" value="P:transmembrane transport"/>
    <property type="evidence" value="ECO:0007669"/>
    <property type="project" value="TreeGrafter"/>
</dbReference>
<feature type="transmembrane region" description="Helical" evidence="8">
    <location>
        <begin position="267"/>
        <end position="283"/>
    </location>
</feature>
<feature type="transmembrane region" description="Helical" evidence="8">
    <location>
        <begin position="232"/>
        <end position="255"/>
    </location>
</feature>
<sequence length="394" mass="44027">MNQTLRFPFYAKLAFTLLSLICILALFYAAQDILIPILLAVLFAIMLRPMVVFLTQKLKLPHVISAIIAVLLFCLVFAGIFYFISVQIGDMANDWGKIKRNLETHFNNLQQLVYENFNLNRREQEKIIDDATKDTVATGKELVGVTLLSFTDIFMNLILIPIYTFLFLLYRNHFIKFLCKLFSPEHHVKLRDILGNIKVSVQSYIVGLLIEMVVVSVLTALGFMLIGLKYWILLGVITGVLNLIPYIGITIAGVLSIVASLTGSTDLSIIIGIIVVNIIVQLVDNNLLVPMIVSSKVQINALVSIVGIIIGGALGGFSGMFLAIPIIAILKVIFDRIAPLEPWGYLMGDDLPKTFEWHRIRFPLYSDTSTDTLNVDSPVEVKIFTETTTESNKE</sequence>
<comment type="similarity">
    <text evidence="2">Belongs to the autoinducer-2 exporter (AI-2E) (TC 2.A.86) family.</text>
</comment>
<evidence type="ECO:0000256" key="5">
    <source>
        <dbReference type="ARBA" id="ARBA00022692"/>
    </source>
</evidence>
<dbReference type="AlphaFoldDB" id="A0A1G5CGX1"/>
<keyword evidence="3" id="KW-0813">Transport</keyword>
<evidence type="ECO:0000256" key="7">
    <source>
        <dbReference type="ARBA" id="ARBA00023136"/>
    </source>
</evidence>
<evidence type="ECO:0000256" key="4">
    <source>
        <dbReference type="ARBA" id="ARBA00022475"/>
    </source>
</evidence>
<keyword evidence="10" id="KW-1185">Reference proteome</keyword>
<dbReference type="EMBL" id="FMVF01000003">
    <property type="protein sequence ID" value="SCY01739.1"/>
    <property type="molecule type" value="Genomic_DNA"/>
</dbReference>
<feature type="transmembrane region" description="Helical" evidence="8">
    <location>
        <begin position="303"/>
        <end position="330"/>
    </location>
</feature>
<keyword evidence="7 8" id="KW-0472">Membrane</keyword>
<name>A0A1G5CGX1_9FLAO</name>
<gene>
    <name evidence="9" type="ORF">SAMN02927903_00540</name>
</gene>
<keyword evidence="5 8" id="KW-0812">Transmembrane</keyword>
<feature type="transmembrane region" description="Helical" evidence="8">
    <location>
        <begin position="33"/>
        <end position="51"/>
    </location>
</feature>
<dbReference type="STRING" id="490189.SAMN02927903_00540"/>
<reference evidence="9 10" key="1">
    <citation type="submission" date="2016-10" db="EMBL/GenBank/DDBJ databases">
        <authorList>
            <person name="de Groot N.N."/>
        </authorList>
    </citation>
    <scope>NUCLEOTIDE SEQUENCE [LARGE SCALE GENOMIC DNA]</scope>
    <source>
        <strain evidence="9 10">CGMCC 1.7031</strain>
    </source>
</reference>
<evidence type="ECO:0000256" key="1">
    <source>
        <dbReference type="ARBA" id="ARBA00004651"/>
    </source>
</evidence>
<organism evidence="9 10">
    <name type="scientific">Flavobacterium caeni</name>
    <dbReference type="NCBI Taxonomy" id="490189"/>
    <lineage>
        <taxon>Bacteria</taxon>
        <taxon>Pseudomonadati</taxon>
        <taxon>Bacteroidota</taxon>
        <taxon>Flavobacteriia</taxon>
        <taxon>Flavobacteriales</taxon>
        <taxon>Flavobacteriaceae</taxon>
        <taxon>Flavobacterium</taxon>
    </lineage>
</organism>
<keyword evidence="4" id="KW-1003">Cell membrane</keyword>
<proteinExistence type="inferred from homology"/>
<dbReference type="Proteomes" id="UP000199354">
    <property type="component" value="Unassembled WGS sequence"/>
</dbReference>